<protein>
    <submittedName>
        <fullName evidence="6">Geraniol dehydrogenase</fullName>
    </submittedName>
</protein>
<keyword evidence="4" id="KW-0520">NAD</keyword>
<dbReference type="GO" id="GO:0046294">
    <property type="term" value="P:formaldehyde catabolic process"/>
    <property type="evidence" value="ECO:0007669"/>
    <property type="project" value="TreeGrafter"/>
</dbReference>
<proteinExistence type="predicted"/>
<dbReference type="InterPro" id="IPR002328">
    <property type="entry name" value="ADH_Zn_CS"/>
</dbReference>
<dbReference type="GO" id="GO:0008270">
    <property type="term" value="F:zinc ion binding"/>
    <property type="evidence" value="ECO:0007669"/>
    <property type="project" value="InterPro"/>
</dbReference>
<accession>A0A147ITZ0</accession>
<dbReference type="Proteomes" id="UP000073923">
    <property type="component" value="Unassembled WGS sequence"/>
</dbReference>
<keyword evidence="3" id="KW-0560">Oxidoreductase</keyword>
<name>A0A147ITZ0_9SPHN</name>
<dbReference type="OrthoDB" id="9806940at2"/>
<dbReference type="InterPro" id="IPR013154">
    <property type="entry name" value="ADH-like_N"/>
</dbReference>
<dbReference type="GO" id="GO:0005829">
    <property type="term" value="C:cytosol"/>
    <property type="evidence" value="ECO:0007669"/>
    <property type="project" value="TreeGrafter"/>
</dbReference>
<dbReference type="Pfam" id="PF08240">
    <property type="entry name" value="ADH_N"/>
    <property type="match status" value="1"/>
</dbReference>
<dbReference type="AlphaFoldDB" id="A0A147ITZ0"/>
<dbReference type="GO" id="GO:0051903">
    <property type="term" value="F:S-(hydroxymethyl)glutathione dehydrogenase [NAD(P)+] activity"/>
    <property type="evidence" value="ECO:0007669"/>
    <property type="project" value="TreeGrafter"/>
</dbReference>
<evidence type="ECO:0000256" key="3">
    <source>
        <dbReference type="ARBA" id="ARBA00023002"/>
    </source>
</evidence>
<gene>
    <name evidence="6" type="ORF">NS355_07940</name>
</gene>
<dbReference type="SUPFAM" id="SSF50129">
    <property type="entry name" value="GroES-like"/>
    <property type="match status" value="1"/>
</dbReference>
<dbReference type="RefSeq" id="WP_153008129.1">
    <property type="nucleotide sequence ID" value="NZ_LDTF01000033.1"/>
</dbReference>
<keyword evidence="2" id="KW-0862">Zinc</keyword>
<evidence type="ECO:0000313" key="6">
    <source>
        <dbReference type="EMBL" id="KTT99058.1"/>
    </source>
</evidence>
<dbReference type="EMBL" id="LDTF01000033">
    <property type="protein sequence ID" value="KTT99058.1"/>
    <property type="molecule type" value="Genomic_DNA"/>
</dbReference>
<sequence length="80" mass="8394">MQTIAAVAREPKGDFTLETVEIEEPRAGEVRVRIAGVGLCHTDLIFRDQFVPYPLPAVLGHEGAGVIEAVGPGVEGLAVG</sequence>
<evidence type="ECO:0000313" key="7">
    <source>
        <dbReference type="Proteomes" id="UP000073923"/>
    </source>
</evidence>
<feature type="non-terminal residue" evidence="6">
    <location>
        <position position="80"/>
    </location>
</feature>
<evidence type="ECO:0000256" key="4">
    <source>
        <dbReference type="ARBA" id="ARBA00023027"/>
    </source>
</evidence>
<dbReference type="InterPro" id="IPR011032">
    <property type="entry name" value="GroES-like_sf"/>
</dbReference>
<evidence type="ECO:0000256" key="1">
    <source>
        <dbReference type="ARBA" id="ARBA00022723"/>
    </source>
</evidence>
<dbReference type="PROSITE" id="PS00059">
    <property type="entry name" value="ADH_ZINC"/>
    <property type="match status" value="1"/>
</dbReference>
<evidence type="ECO:0000259" key="5">
    <source>
        <dbReference type="Pfam" id="PF08240"/>
    </source>
</evidence>
<comment type="caution">
    <text evidence="6">The sequence shown here is derived from an EMBL/GenBank/DDBJ whole genome shotgun (WGS) entry which is preliminary data.</text>
</comment>
<organism evidence="6 7">
    <name type="scientific">Sphingomonas yabuuchiae</name>
    <dbReference type="NCBI Taxonomy" id="172044"/>
    <lineage>
        <taxon>Bacteria</taxon>
        <taxon>Pseudomonadati</taxon>
        <taxon>Pseudomonadota</taxon>
        <taxon>Alphaproteobacteria</taxon>
        <taxon>Sphingomonadales</taxon>
        <taxon>Sphingomonadaceae</taxon>
        <taxon>Sphingomonas</taxon>
    </lineage>
</organism>
<dbReference type="PATRIC" id="fig|172044.3.peg.1376"/>
<reference evidence="6 7" key="1">
    <citation type="journal article" date="2016" name="Front. Microbiol.">
        <title>Genomic Resource of Rice Seed Associated Bacteria.</title>
        <authorList>
            <person name="Midha S."/>
            <person name="Bansal K."/>
            <person name="Sharma S."/>
            <person name="Kumar N."/>
            <person name="Patil P.P."/>
            <person name="Chaudhry V."/>
            <person name="Patil P.B."/>
        </authorList>
    </citation>
    <scope>NUCLEOTIDE SEQUENCE [LARGE SCALE GENOMIC DNA]</scope>
    <source>
        <strain evidence="6 7">NS355</strain>
    </source>
</reference>
<evidence type="ECO:0000256" key="2">
    <source>
        <dbReference type="ARBA" id="ARBA00022833"/>
    </source>
</evidence>
<dbReference type="PANTHER" id="PTHR43880">
    <property type="entry name" value="ALCOHOL DEHYDROGENASE"/>
    <property type="match status" value="1"/>
</dbReference>
<keyword evidence="1" id="KW-0479">Metal-binding</keyword>
<dbReference type="Gene3D" id="3.90.180.10">
    <property type="entry name" value="Medium-chain alcohol dehydrogenases, catalytic domain"/>
    <property type="match status" value="1"/>
</dbReference>
<dbReference type="PANTHER" id="PTHR43880:SF12">
    <property type="entry name" value="ALCOHOL DEHYDROGENASE CLASS-3"/>
    <property type="match status" value="1"/>
</dbReference>
<feature type="domain" description="Alcohol dehydrogenase-like N-terminal" evidence="5">
    <location>
        <begin position="27"/>
        <end position="80"/>
    </location>
</feature>